<dbReference type="AlphaFoldDB" id="A0A0D9XS00"/>
<accession>A0A0D9XS00</accession>
<dbReference type="Proteomes" id="UP000032180">
    <property type="component" value="Chromosome 11"/>
</dbReference>
<feature type="region of interest" description="Disordered" evidence="1">
    <location>
        <begin position="131"/>
        <end position="206"/>
    </location>
</feature>
<feature type="compositionally biased region" description="Basic and acidic residues" evidence="1">
    <location>
        <begin position="183"/>
        <end position="197"/>
    </location>
</feature>
<dbReference type="InterPro" id="IPR050307">
    <property type="entry name" value="Sterol_Desaturase_Related"/>
</dbReference>
<evidence type="ECO:0008006" key="4">
    <source>
        <dbReference type="Google" id="ProtNLM"/>
    </source>
</evidence>
<evidence type="ECO:0000313" key="2">
    <source>
        <dbReference type="EnsemblPlants" id="LPERR11G10550.3"/>
    </source>
</evidence>
<reference evidence="2" key="3">
    <citation type="submission" date="2015-04" db="UniProtKB">
        <authorList>
            <consortium name="EnsemblPlants"/>
        </authorList>
    </citation>
    <scope>IDENTIFICATION</scope>
</reference>
<dbReference type="PANTHER" id="PTHR11863">
    <property type="entry name" value="STEROL DESATURASE"/>
    <property type="match status" value="1"/>
</dbReference>
<sequence>MAIRLGPLTEWPWQRLGNFKGDIHLAYSLLRMIHNQIWISLARYQTVRNKHRIVDREHGWPAHSNKQTDGAVMTAVVHAGPIEFLWFHRALRHHFLYSRYHSHHHASIVTEPITATWPERLTRAAPATTVMLDGDRDSPAEEEESALPPPAGCGVDGDDSSVPLRYSRRDGLSRRLKLGPAATRRELAAGDESHESPRLSPLISWV</sequence>
<keyword evidence="3" id="KW-1185">Reference proteome</keyword>
<dbReference type="EnsemblPlants" id="LPERR11G10550.3">
    <property type="protein sequence ID" value="LPERR11G10550.3"/>
    <property type="gene ID" value="LPERR11G10550"/>
</dbReference>
<reference evidence="2 3" key="1">
    <citation type="submission" date="2012-08" db="EMBL/GenBank/DDBJ databases">
        <title>Oryza genome evolution.</title>
        <authorList>
            <person name="Wing R.A."/>
        </authorList>
    </citation>
    <scope>NUCLEOTIDE SEQUENCE</scope>
</reference>
<dbReference type="HOGENOM" id="CLU_1333642_0_0_1"/>
<evidence type="ECO:0000256" key="1">
    <source>
        <dbReference type="SAM" id="MobiDB-lite"/>
    </source>
</evidence>
<dbReference type="Gramene" id="LPERR11G10550.3">
    <property type="protein sequence ID" value="LPERR11G10550.3"/>
    <property type="gene ID" value="LPERR11G10550"/>
</dbReference>
<name>A0A0D9XS00_9ORYZ</name>
<evidence type="ECO:0000313" key="3">
    <source>
        <dbReference type="Proteomes" id="UP000032180"/>
    </source>
</evidence>
<proteinExistence type="predicted"/>
<protein>
    <recommendedName>
        <fullName evidence="4">Fatty acid hydroxylase domain-containing protein</fullName>
    </recommendedName>
</protein>
<reference evidence="3" key="2">
    <citation type="submission" date="2013-12" db="EMBL/GenBank/DDBJ databases">
        <authorList>
            <person name="Yu Y."/>
            <person name="Lee S."/>
            <person name="de Baynast K."/>
            <person name="Wissotski M."/>
            <person name="Liu L."/>
            <person name="Talag J."/>
            <person name="Goicoechea J."/>
            <person name="Angelova A."/>
            <person name="Jetty R."/>
            <person name="Kudrna D."/>
            <person name="Golser W."/>
            <person name="Rivera L."/>
            <person name="Zhang J."/>
            <person name="Wing R."/>
        </authorList>
    </citation>
    <scope>NUCLEOTIDE SEQUENCE</scope>
</reference>
<organism evidence="2 3">
    <name type="scientific">Leersia perrieri</name>
    <dbReference type="NCBI Taxonomy" id="77586"/>
    <lineage>
        <taxon>Eukaryota</taxon>
        <taxon>Viridiplantae</taxon>
        <taxon>Streptophyta</taxon>
        <taxon>Embryophyta</taxon>
        <taxon>Tracheophyta</taxon>
        <taxon>Spermatophyta</taxon>
        <taxon>Magnoliopsida</taxon>
        <taxon>Liliopsida</taxon>
        <taxon>Poales</taxon>
        <taxon>Poaceae</taxon>
        <taxon>BOP clade</taxon>
        <taxon>Oryzoideae</taxon>
        <taxon>Oryzeae</taxon>
        <taxon>Oryzinae</taxon>
        <taxon>Leersia</taxon>
    </lineage>
</organism>